<reference evidence="6 7" key="1">
    <citation type="journal article" date="2020" name="New Microbes New Infect">
        <title>Sellimonas caecigallum sp. nov., description and genome sequence of a new member of the Sellimonas genus isolated from the cecum of feral chicken.</title>
        <authorList>
            <person name="Wongkuna S."/>
            <person name="Ghimire S."/>
            <person name="Antony L."/>
            <person name="Chankhamhaengdecha S."/>
            <person name="Janvilisri T."/>
            <person name="Scaria J."/>
        </authorList>
    </citation>
    <scope>NUCLEOTIDE SEQUENCE [LARGE SCALE GENOMIC DNA]</scope>
    <source>
        <strain evidence="6 7">SW451</strain>
    </source>
</reference>
<dbReference type="EMBL" id="VIRV01000010">
    <property type="protein sequence ID" value="MBY0759103.1"/>
    <property type="molecule type" value="Genomic_DNA"/>
</dbReference>
<dbReference type="RefSeq" id="WP_087210816.1">
    <property type="nucleotide sequence ID" value="NZ_CP173660.1"/>
</dbReference>
<feature type="transmembrane region" description="Helical" evidence="4">
    <location>
        <begin position="289"/>
        <end position="308"/>
    </location>
</feature>
<keyword evidence="3" id="KW-0175">Coiled coil</keyword>
<sequence length="584" mass="65700">MKRPHTIFVKLMMPICAITILLLLSASITVSRIYTNQTENAAVSSNLEILNQTDTSLTLVHDHMARIALDIESTPSLVRALMSDLDNITEEWKARQNLSQIFYNMPAAMVDYEVVVAGKNGIAVGSGNGGVSLSPDDLFSLPVFRNAIQSGYMEYGGRRRGFTFTTQNTPVIYGCKALTNTRGETFGALILLIQEESLRQFYQSFSNKSTNILLMSSEGEILSSNIVEDIGANNFELLKTAKENKEKQREVSHNFRNSIVLSRYMVNFDAYVISQITSSILLKEFWPRFHSILVICSALLVLLLVSFLTMRKNLLPLRTLADHMEGAKGIPEPVSISQSKDVLEIQRIADAYNRMINSLNDYMKEIEKAHEKRRQDELNLLQMQINPHFLYNTLDSVKHMVEMRHSSEACQTIDSLIFLFRSTLNKMNAKVTVSDELMNIRNYISIISPRYGGLIQADAEAMEDCLNVEIPNLILQPFVENAFFHAFQRTKSGSIHIFIYQNEGKLFCDITDTGDGMPKSQVDTLLRVHSAAGSGSRIGISNVRERLALLYPGENSFEIISEPGYGTHIMLSFPAKKKDPFSEV</sequence>
<organism evidence="6 7">
    <name type="scientific">Sellimonas caecigallum</name>
    <dbReference type="NCBI Taxonomy" id="2592333"/>
    <lineage>
        <taxon>Bacteria</taxon>
        <taxon>Bacillati</taxon>
        <taxon>Bacillota</taxon>
        <taxon>Clostridia</taxon>
        <taxon>Lachnospirales</taxon>
        <taxon>Lachnospiraceae</taxon>
        <taxon>Sellimonas</taxon>
    </lineage>
</organism>
<comment type="caution">
    <text evidence="6">The sequence shown here is derived from an EMBL/GenBank/DDBJ whole genome shotgun (WGS) entry which is preliminary data.</text>
</comment>
<dbReference type="SUPFAM" id="SSF55874">
    <property type="entry name" value="ATPase domain of HSP90 chaperone/DNA topoisomerase II/histidine kinase"/>
    <property type="match status" value="1"/>
</dbReference>
<evidence type="ECO:0000259" key="5">
    <source>
        <dbReference type="PROSITE" id="PS50109"/>
    </source>
</evidence>
<keyword evidence="7" id="KW-1185">Reference proteome</keyword>
<name>A0ABS7L7Y5_9FIRM</name>
<dbReference type="PROSITE" id="PS50109">
    <property type="entry name" value="HIS_KIN"/>
    <property type="match status" value="1"/>
</dbReference>
<dbReference type="PANTHER" id="PTHR34220">
    <property type="entry name" value="SENSOR HISTIDINE KINASE YPDA"/>
    <property type="match status" value="1"/>
</dbReference>
<accession>A0ABS7L7Y5</accession>
<feature type="coiled-coil region" evidence="3">
    <location>
        <begin position="349"/>
        <end position="379"/>
    </location>
</feature>
<proteinExistence type="predicted"/>
<dbReference type="InterPro" id="IPR036890">
    <property type="entry name" value="HATPase_C_sf"/>
</dbReference>
<evidence type="ECO:0000313" key="7">
    <source>
        <dbReference type="Proteomes" id="UP000779049"/>
    </source>
</evidence>
<keyword evidence="2" id="KW-0902">Two-component regulatory system</keyword>
<keyword evidence="4" id="KW-1133">Transmembrane helix</keyword>
<dbReference type="Gene3D" id="6.10.340.10">
    <property type="match status" value="1"/>
</dbReference>
<evidence type="ECO:0000313" key="6">
    <source>
        <dbReference type="EMBL" id="MBY0759103.1"/>
    </source>
</evidence>
<dbReference type="Proteomes" id="UP000779049">
    <property type="component" value="Unassembled WGS sequence"/>
</dbReference>
<feature type="domain" description="Histidine kinase" evidence="5">
    <location>
        <begin position="474"/>
        <end position="577"/>
    </location>
</feature>
<evidence type="ECO:0000256" key="3">
    <source>
        <dbReference type="SAM" id="Coils"/>
    </source>
</evidence>
<evidence type="ECO:0000256" key="4">
    <source>
        <dbReference type="SAM" id="Phobius"/>
    </source>
</evidence>
<keyword evidence="4" id="KW-0812">Transmembrane</keyword>
<evidence type="ECO:0000256" key="2">
    <source>
        <dbReference type="ARBA" id="ARBA00023012"/>
    </source>
</evidence>
<keyword evidence="1" id="KW-0808">Transferase</keyword>
<keyword evidence="4" id="KW-0472">Membrane</keyword>
<dbReference type="InterPro" id="IPR003594">
    <property type="entry name" value="HATPase_dom"/>
</dbReference>
<protein>
    <recommendedName>
        <fullName evidence="5">Histidine kinase domain-containing protein</fullName>
    </recommendedName>
</protein>
<dbReference type="PANTHER" id="PTHR34220:SF7">
    <property type="entry name" value="SENSOR HISTIDINE KINASE YPDA"/>
    <property type="match status" value="1"/>
</dbReference>
<dbReference type="Gene3D" id="3.30.565.10">
    <property type="entry name" value="Histidine kinase-like ATPase, C-terminal domain"/>
    <property type="match status" value="1"/>
</dbReference>
<gene>
    <name evidence="6" type="ORF">FLB61_08390</name>
</gene>
<dbReference type="InterPro" id="IPR010559">
    <property type="entry name" value="Sig_transdc_His_kin_internal"/>
</dbReference>
<evidence type="ECO:0000256" key="1">
    <source>
        <dbReference type="ARBA" id="ARBA00022777"/>
    </source>
</evidence>
<keyword evidence="1" id="KW-0418">Kinase</keyword>
<dbReference type="InterPro" id="IPR005467">
    <property type="entry name" value="His_kinase_dom"/>
</dbReference>
<dbReference type="Pfam" id="PF02518">
    <property type="entry name" value="HATPase_c"/>
    <property type="match status" value="1"/>
</dbReference>
<dbReference type="Pfam" id="PF06580">
    <property type="entry name" value="His_kinase"/>
    <property type="match status" value="1"/>
</dbReference>
<dbReference type="InterPro" id="IPR050640">
    <property type="entry name" value="Bact_2-comp_sensor_kinase"/>
</dbReference>